<proteinExistence type="predicted"/>
<gene>
    <name evidence="4" type="ORF">DUNSADRAFT_9341</name>
</gene>
<dbReference type="Gene3D" id="1.20.144.10">
    <property type="entry name" value="Phosphatidic acid phosphatase type 2/haloperoxidase"/>
    <property type="match status" value="1"/>
</dbReference>
<keyword evidence="2" id="KW-1133">Transmembrane helix</keyword>
<keyword evidence="2" id="KW-0812">Transmembrane</keyword>
<feature type="compositionally biased region" description="Polar residues" evidence="1">
    <location>
        <begin position="98"/>
        <end position="110"/>
    </location>
</feature>
<evidence type="ECO:0000313" key="5">
    <source>
        <dbReference type="Proteomes" id="UP000815325"/>
    </source>
</evidence>
<keyword evidence="5" id="KW-1185">Reference proteome</keyword>
<dbReference type="SUPFAM" id="SSF48317">
    <property type="entry name" value="Acid phosphatase/Vanadium-dependent haloperoxidase"/>
    <property type="match status" value="1"/>
</dbReference>
<sequence length="381" mass="41142">MLLSEKGLRCGGKVSTRLHAVSPLPIGCTSIGSKATYSLATSLPLHKQTVAAHAFQKRELNGALDQENEGHPSSDRGAALEHQWQRQQERLQLEDEPSASTAPVQATGVPSPSPHEAYGPIAEAADPRLFFGASVAFVLTTYDIFSPNNSGFLLSIDAAVHQFAAELPHDFRYFWADLIMSDSLIALGLLGWIGCTAAAVASRRRDALVTLFICLGMYAWGAGWPSPPSPDFVAEPLKFDAHICNTVKLFFERVRPAPMNPTWSYPSGHTSSANFLAGTMLFVLLPVLNQQLHASGKENKGVVPRMLIAMEGSWALWFSVCATTAVGRCLADAHWFSDCLGGATLSTAVVSGTAMLVQAALEPLREAQKQEEKQKEEQAQP</sequence>
<evidence type="ECO:0000259" key="3">
    <source>
        <dbReference type="Pfam" id="PF01569"/>
    </source>
</evidence>
<protein>
    <recommendedName>
        <fullName evidence="3">Phosphatidic acid phosphatase type 2/haloperoxidase domain-containing protein</fullName>
    </recommendedName>
</protein>
<evidence type="ECO:0000313" key="4">
    <source>
        <dbReference type="EMBL" id="KAF5842082.1"/>
    </source>
</evidence>
<dbReference type="Proteomes" id="UP000815325">
    <property type="component" value="Unassembled WGS sequence"/>
</dbReference>
<dbReference type="PANTHER" id="PTHR14969">
    <property type="entry name" value="SPHINGOSINE-1-PHOSPHATE PHOSPHOHYDROLASE"/>
    <property type="match status" value="1"/>
</dbReference>
<dbReference type="Pfam" id="PF01569">
    <property type="entry name" value="PAP2"/>
    <property type="match status" value="1"/>
</dbReference>
<evidence type="ECO:0000256" key="2">
    <source>
        <dbReference type="SAM" id="Phobius"/>
    </source>
</evidence>
<feature type="region of interest" description="Disordered" evidence="1">
    <location>
        <begin position="65"/>
        <end position="118"/>
    </location>
</feature>
<dbReference type="EMBL" id="MU069469">
    <property type="protein sequence ID" value="KAF5842082.1"/>
    <property type="molecule type" value="Genomic_DNA"/>
</dbReference>
<organism evidence="4 5">
    <name type="scientific">Dunaliella salina</name>
    <name type="common">Green alga</name>
    <name type="synonym">Protococcus salinus</name>
    <dbReference type="NCBI Taxonomy" id="3046"/>
    <lineage>
        <taxon>Eukaryota</taxon>
        <taxon>Viridiplantae</taxon>
        <taxon>Chlorophyta</taxon>
        <taxon>core chlorophytes</taxon>
        <taxon>Chlorophyceae</taxon>
        <taxon>CS clade</taxon>
        <taxon>Chlamydomonadales</taxon>
        <taxon>Dunaliellaceae</taxon>
        <taxon>Dunaliella</taxon>
    </lineage>
</organism>
<comment type="caution">
    <text evidence="4">The sequence shown here is derived from an EMBL/GenBank/DDBJ whole genome shotgun (WGS) entry which is preliminary data.</text>
</comment>
<dbReference type="InterPro" id="IPR000326">
    <property type="entry name" value="PAP2/HPO"/>
</dbReference>
<dbReference type="PANTHER" id="PTHR14969:SF13">
    <property type="entry name" value="AT30094P"/>
    <property type="match status" value="1"/>
</dbReference>
<feature type="transmembrane region" description="Helical" evidence="2">
    <location>
        <begin position="207"/>
        <end position="224"/>
    </location>
</feature>
<keyword evidence="2" id="KW-0472">Membrane</keyword>
<feature type="transmembrane region" description="Helical" evidence="2">
    <location>
        <begin position="178"/>
        <end position="200"/>
    </location>
</feature>
<reference evidence="4" key="1">
    <citation type="submission" date="2017-08" db="EMBL/GenBank/DDBJ databases">
        <authorList>
            <person name="Polle J.E."/>
            <person name="Barry K."/>
            <person name="Cushman J."/>
            <person name="Schmutz J."/>
            <person name="Tran D."/>
            <person name="Hathwaick L.T."/>
            <person name="Yim W.C."/>
            <person name="Jenkins J."/>
            <person name="Mckie-Krisberg Z.M."/>
            <person name="Prochnik S."/>
            <person name="Lindquist E."/>
            <person name="Dockter R.B."/>
            <person name="Adam C."/>
            <person name="Molina H."/>
            <person name="Bunkerborg J."/>
            <person name="Jin E."/>
            <person name="Buchheim M."/>
            <person name="Magnuson J."/>
        </authorList>
    </citation>
    <scope>NUCLEOTIDE SEQUENCE</scope>
    <source>
        <strain evidence="4">CCAP 19/18</strain>
    </source>
</reference>
<feature type="domain" description="Phosphatidic acid phosphatase type 2/haloperoxidase" evidence="3">
    <location>
        <begin position="249"/>
        <end position="355"/>
    </location>
</feature>
<evidence type="ECO:0000256" key="1">
    <source>
        <dbReference type="SAM" id="MobiDB-lite"/>
    </source>
</evidence>
<name>A0ABQ7H5E9_DUNSA</name>
<accession>A0ABQ7H5E9</accession>
<feature type="compositionally biased region" description="Basic and acidic residues" evidence="1">
    <location>
        <begin position="83"/>
        <end position="93"/>
    </location>
</feature>
<dbReference type="InterPro" id="IPR036938">
    <property type="entry name" value="PAP2/HPO_sf"/>
</dbReference>